<protein>
    <submittedName>
        <fullName evidence="5">DeoR/GlpR transcriptional regulator</fullName>
    </submittedName>
</protein>
<proteinExistence type="predicted"/>
<sequence>MLTEQRYEIILKLLEEKNSITVAEVKDLLNTSESTVRRDITALYNAGKLVKVFGGAVACDRTVITHEPTVEQKSEVNVEAKQLVAAKAAALIQPEDFIYLDAGTTTASMLSYLTEKSATFVTNAVAHAKTLAAAGFRVYLIGGELKGSTEAVVGNQALMTLQNYHFTKGFFGTNGISKQSGLTTPDMNEAMVKKTAMGQCREVFVLADHSKFGNISSVTFGSFQNGTILTDTCPEEYKNSGNVVICG</sequence>
<keyword evidence="6" id="KW-1185">Reference proteome</keyword>
<dbReference type="InterPro" id="IPR037171">
    <property type="entry name" value="NagB/RpiA_transferase-like"/>
</dbReference>
<keyword evidence="1" id="KW-0805">Transcription regulation</keyword>
<dbReference type="InterPro" id="IPR014036">
    <property type="entry name" value="DeoR-like_C"/>
</dbReference>
<dbReference type="PROSITE" id="PS51000">
    <property type="entry name" value="HTH_DEOR_2"/>
    <property type="match status" value="1"/>
</dbReference>
<keyword evidence="2" id="KW-0238">DNA-binding</keyword>
<dbReference type="PANTHER" id="PTHR30363">
    <property type="entry name" value="HTH-TYPE TRANSCRIPTIONAL REGULATOR SRLR-RELATED"/>
    <property type="match status" value="1"/>
</dbReference>
<dbReference type="Pfam" id="PF08220">
    <property type="entry name" value="HTH_DeoR"/>
    <property type="match status" value="1"/>
</dbReference>
<dbReference type="Proteomes" id="UP000476055">
    <property type="component" value="Unassembled WGS sequence"/>
</dbReference>
<reference evidence="5 6" key="1">
    <citation type="submission" date="2019-08" db="EMBL/GenBank/DDBJ databases">
        <title>In-depth cultivation of the pig gut microbiome towards novel bacterial diversity and tailored functional studies.</title>
        <authorList>
            <person name="Wylensek D."/>
            <person name="Hitch T.C.A."/>
            <person name="Clavel T."/>
        </authorList>
    </citation>
    <scope>NUCLEOTIDE SEQUENCE [LARGE SCALE GENOMIC DNA]</scope>
    <source>
        <strain evidence="5 6">WCA3-601-WT-6H</strain>
    </source>
</reference>
<dbReference type="InterPro" id="IPR018356">
    <property type="entry name" value="Tscrpt_reg_HTH_DeoR_CS"/>
</dbReference>
<dbReference type="SMART" id="SM01134">
    <property type="entry name" value="DeoRC"/>
    <property type="match status" value="1"/>
</dbReference>
<keyword evidence="3" id="KW-0804">Transcription</keyword>
<organism evidence="5 6">
    <name type="scientific">Waltera intestinalis</name>
    <dbReference type="NCBI Taxonomy" id="2606635"/>
    <lineage>
        <taxon>Bacteria</taxon>
        <taxon>Bacillati</taxon>
        <taxon>Bacillota</taxon>
        <taxon>Clostridia</taxon>
        <taxon>Lachnospirales</taxon>
        <taxon>Lachnospiraceae</taxon>
        <taxon>Waltera</taxon>
    </lineage>
</organism>
<dbReference type="EMBL" id="VUMU01000014">
    <property type="protein sequence ID" value="MST58714.1"/>
    <property type="molecule type" value="Genomic_DNA"/>
</dbReference>
<dbReference type="GO" id="GO:0003677">
    <property type="term" value="F:DNA binding"/>
    <property type="evidence" value="ECO:0007669"/>
    <property type="project" value="UniProtKB-KW"/>
</dbReference>
<dbReference type="Gene3D" id="1.10.10.10">
    <property type="entry name" value="Winged helix-like DNA-binding domain superfamily/Winged helix DNA-binding domain"/>
    <property type="match status" value="1"/>
</dbReference>
<dbReference type="PROSITE" id="PS00894">
    <property type="entry name" value="HTH_DEOR_1"/>
    <property type="match status" value="1"/>
</dbReference>
<name>A0A6L5YJX3_9FIRM</name>
<dbReference type="AlphaFoldDB" id="A0A6L5YJX3"/>
<dbReference type="GO" id="GO:0003700">
    <property type="term" value="F:DNA-binding transcription factor activity"/>
    <property type="evidence" value="ECO:0007669"/>
    <property type="project" value="InterPro"/>
</dbReference>
<dbReference type="Pfam" id="PF00455">
    <property type="entry name" value="DeoRC"/>
    <property type="match status" value="1"/>
</dbReference>
<dbReference type="PRINTS" id="PR00037">
    <property type="entry name" value="HTHLACR"/>
</dbReference>
<dbReference type="SUPFAM" id="SSF100950">
    <property type="entry name" value="NagB/RpiA/CoA transferase-like"/>
    <property type="match status" value="1"/>
</dbReference>
<dbReference type="SUPFAM" id="SSF46785">
    <property type="entry name" value="Winged helix' DNA-binding domain"/>
    <property type="match status" value="1"/>
</dbReference>
<evidence type="ECO:0000313" key="5">
    <source>
        <dbReference type="EMBL" id="MST58714.1"/>
    </source>
</evidence>
<evidence type="ECO:0000313" key="6">
    <source>
        <dbReference type="Proteomes" id="UP000476055"/>
    </source>
</evidence>
<evidence type="ECO:0000256" key="2">
    <source>
        <dbReference type="ARBA" id="ARBA00023125"/>
    </source>
</evidence>
<accession>A0A6L5YJX3</accession>
<dbReference type="InterPro" id="IPR001034">
    <property type="entry name" value="DeoR_HTH"/>
</dbReference>
<dbReference type="Gene3D" id="3.40.50.1360">
    <property type="match status" value="1"/>
</dbReference>
<dbReference type="InterPro" id="IPR036390">
    <property type="entry name" value="WH_DNA-bd_sf"/>
</dbReference>
<feature type="domain" description="HTH deoR-type" evidence="4">
    <location>
        <begin position="3"/>
        <end position="58"/>
    </location>
</feature>
<dbReference type="InterPro" id="IPR050313">
    <property type="entry name" value="Carb_Metab_HTH_regulators"/>
</dbReference>
<dbReference type="PANTHER" id="PTHR30363:SF56">
    <property type="entry name" value="TRANSCRIPTIONAL REGULATOR, DEOR FAMILY"/>
    <property type="match status" value="1"/>
</dbReference>
<evidence type="ECO:0000256" key="1">
    <source>
        <dbReference type="ARBA" id="ARBA00023015"/>
    </source>
</evidence>
<gene>
    <name evidence="5" type="ORF">FYJ59_10790</name>
</gene>
<evidence type="ECO:0000256" key="3">
    <source>
        <dbReference type="ARBA" id="ARBA00023163"/>
    </source>
</evidence>
<evidence type="ECO:0000259" key="4">
    <source>
        <dbReference type="PROSITE" id="PS51000"/>
    </source>
</evidence>
<comment type="caution">
    <text evidence="5">The sequence shown here is derived from an EMBL/GenBank/DDBJ whole genome shotgun (WGS) entry which is preliminary data.</text>
</comment>
<dbReference type="InterPro" id="IPR036388">
    <property type="entry name" value="WH-like_DNA-bd_sf"/>
</dbReference>
<dbReference type="SMART" id="SM00420">
    <property type="entry name" value="HTH_DEOR"/>
    <property type="match status" value="1"/>
</dbReference>
<dbReference type="RefSeq" id="WP_154497046.1">
    <property type="nucleotide sequence ID" value="NZ_VUMU01000014.1"/>
</dbReference>